<gene>
    <name evidence="2" type="ORF">E2C01_098795</name>
</gene>
<proteinExistence type="predicted"/>
<protein>
    <submittedName>
        <fullName evidence="2">Uncharacterized protein</fullName>
    </submittedName>
</protein>
<feature type="region of interest" description="Disordered" evidence="1">
    <location>
        <begin position="29"/>
        <end position="52"/>
    </location>
</feature>
<comment type="caution">
    <text evidence="2">The sequence shown here is derived from an EMBL/GenBank/DDBJ whole genome shotgun (WGS) entry which is preliminary data.</text>
</comment>
<accession>A0A5B7K7V5</accession>
<evidence type="ECO:0000256" key="1">
    <source>
        <dbReference type="SAM" id="MobiDB-lite"/>
    </source>
</evidence>
<organism evidence="2 3">
    <name type="scientific">Portunus trituberculatus</name>
    <name type="common">Swimming crab</name>
    <name type="synonym">Neptunus trituberculatus</name>
    <dbReference type="NCBI Taxonomy" id="210409"/>
    <lineage>
        <taxon>Eukaryota</taxon>
        <taxon>Metazoa</taxon>
        <taxon>Ecdysozoa</taxon>
        <taxon>Arthropoda</taxon>
        <taxon>Crustacea</taxon>
        <taxon>Multicrustacea</taxon>
        <taxon>Malacostraca</taxon>
        <taxon>Eumalacostraca</taxon>
        <taxon>Eucarida</taxon>
        <taxon>Decapoda</taxon>
        <taxon>Pleocyemata</taxon>
        <taxon>Brachyura</taxon>
        <taxon>Eubrachyura</taxon>
        <taxon>Portunoidea</taxon>
        <taxon>Portunidae</taxon>
        <taxon>Portuninae</taxon>
        <taxon>Portunus</taxon>
    </lineage>
</organism>
<evidence type="ECO:0000313" key="2">
    <source>
        <dbReference type="EMBL" id="MPD03170.1"/>
    </source>
</evidence>
<evidence type="ECO:0000313" key="3">
    <source>
        <dbReference type="Proteomes" id="UP000324222"/>
    </source>
</evidence>
<name>A0A5B7K7V5_PORTR</name>
<dbReference type="AlphaFoldDB" id="A0A5B7K7V5"/>
<dbReference type="Proteomes" id="UP000324222">
    <property type="component" value="Unassembled WGS sequence"/>
</dbReference>
<reference evidence="2 3" key="1">
    <citation type="submission" date="2019-05" db="EMBL/GenBank/DDBJ databases">
        <title>Another draft genome of Portunus trituberculatus and its Hox gene families provides insights of decapod evolution.</title>
        <authorList>
            <person name="Jeong J.-H."/>
            <person name="Song I."/>
            <person name="Kim S."/>
            <person name="Choi T."/>
            <person name="Kim D."/>
            <person name="Ryu S."/>
            <person name="Kim W."/>
        </authorList>
    </citation>
    <scope>NUCLEOTIDE SEQUENCE [LARGE SCALE GENOMIC DNA]</scope>
    <source>
        <tissue evidence="2">Muscle</tissue>
    </source>
</reference>
<keyword evidence="3" id="KW-1185">Reference proteome</keyword>
<sequence length="68" mass="7359">MIFSISLFGLKHTTSLPLLLPRSTKDKLVSGARARQHTPASGSIKSSRPAFPGDVTSILNVQQQIINE</sequence>
<dbReference type="EMBL" id="VSRR010134983">
    <property type="protein sequence ID" value="MPD03170.1"/>
    <property type="molecule type" value="Genomic_DNA"/>
</dbReference>